<dbReference type="Pfam" id="PF04542">
    <property type="entry name" value="Sigma70_r2"/>
    <property type="match status" value="1"/>
</dbReference>
<gene>
    <name evidence="7" type="ORF">RT717_18535</name>
</gene>
<evidence type="ECO:0000256" key="3">
    <source>
        <dbReference type="ARBA" id="ARBA00023082"/>
    </source>
</evidence>
<dbReference type="InterPro" id="IPR014284">
    <property type="entry name" value="RNA_pol_sigma-70_dom"/>
</dbReference>
<dbReference type="EMBL" id="CP136051">
    <property type="protein sequence ID" value="WOK05083.1"/>
    <property type="molecule type" value="Genomic_DNA"/>
</dbReference>
<name>A0ABZ0IJ83_9BACT</name>
<evidence type="ECO:0000256" key="4">
    <source>
        <dbReference type="ARBA" id="ARBA00023163"/>
    </source>
</evidence>
<protein>
    <submittedName>
        <fullName evidence="7">Sigma-70 family RNA polymerase sigma factor</fullName>
    </submittedName>
</protein>
<dbReference type="InterPro" id="IPR013249">
    <property type="entry name" value="RNA_pol_sigma70_r4_t2"/>
</dbReference>
<evidence type="ECO:0000259" key="5">
    <source>
        <dbReference type="Pfam" id="PF04542"/>
    </source>
</evidence>
<keyword evidence="3" id="KW-0731">Sigma factor</keyword>
<reference evidence="7 8" key="1">
    <citation type="journal article" date="2023" name="Microbiol. Resour. Announc.">
        <title>Complete Genome Sequence of Imperialibacter roseus strain P4T.</title>
        <authorList>
            <person name="Tizabi D.R."/>
            <person name="Bachvaroff T."/>
            <person name="Hill R.T."/>
        </authorList>
    </citation>
    <scope>NUCLEOTIDE SEQUENCE [LARGE SCALE GENOMIC DNA]</scope>
    <source>
        <strain evidence="7 8">P4T</strain>
    </source>
</reference>
<evidence type="ECO:0000313" key="7">
    <source>
        <dbReference type="EMBL" id="WOK05083.1"/>
    </source>
</evidence>
<feature type="domain" description="RNA polymerase sigma factor 70 region 4 type 2" evidence="6">
    <location>
        <begin position="112"/>
        <end position="162"/>
    </location>
</feature>
<dbReference type="NCBIfam" id="TIGR02937">
    <property type="entry name" value="sigma70-ECF"/>
    <property type="match status" value="1"/>
</dbReference>
<dbReference type="InterPro" id="IPR007627">
    <property type="entry name" value="RNA_pol_sigma70_r2"/>
</dbReference>
<dbReference type="InterPro" id="IPR036388">
    <property type="entry name" value="WH-like_DNA-bd_sf"/>
</dbReference>
<keyword evidence="8" id="KW-1185">Reference proteome</keyword>
<dbReference type="Proteomes" id="UP001302349">
    <property type="component" value="Chromosome"/>
</dbReference>
<dbReference type="PANTHER" id="PTHR43133">
    <property type="entry name" value="RNA POLYMERASE ECF-TYPE SIGMA FACTO"/>
    <property type="match status" value="1"/>
</dbReference>
<feature type="domain" description="RNA polymerase sigma-70 region 2" evidence="5">
    <location>
        <begin position="15"/>
        <end position="78"/>
    </location>
</feature>
<dbReference type="InterPro" id="IPR013324">
    <property type="entry name" value="RNA_pol_sigma_r3/r4-like"/>
</dbReference>
<dbReference type="InterPro" id="IPR039425">
    <property type="entry name" value="RNA_pol_sigma-70-like"/>
</dbReference>
<keyword evidence="4" id="KW-0804">Transcription</keyword>
<dbReference type="Gene3D" id="1.10.10.10">
    <property type="entry name" value="Winged helix-like DNA-binding domain superfamily/Winged helix DNA-binding domain"/>
    <property type="match status" value="1"/>
</dbReference>
<dbReference type="InterPro" id="IPR013325">
    <property type="entry name" value="RNA_pol_sigma_r2"/>
</dbReference>
<proteinExistence type="inferred from homology"/>
<dbReference type="PANTHER" id="PTHR43133:SF45">
    <property type="entry name" value="RNA POLYMERASE ECF-TYPE SIGMA FACTOR"/>
    <property type="match status" value="1"/>
</dbReference>
<evidence type="ECO:0000259" key="6">
    <source>
        <dbReference type="Pfam" id="PF08281"/>
    </source>
</evidence>
<organism evidence="7 8">
    <name type="scientific">Imperialibacter roseus</name>
    <dbReference type="NCBI Taxonomy" id="1324217"/>
    <lineage>
        <taxon>Bacteria</taxon>
        <taxon>Pseudomonadati</taxon>
        <taxon>Bacteroidota</taxon>
        <taxon>Cytophagia</taxon>
        <taxon>Cytophagales</taxon>
        <taxon>Flammeovirgaceae</taxon>
        <taxon>Imperialibacter</taxon>
    </lineage>
</organism>
<comment type="similarity">
    <text evidence="1">Belongs to the sigma-70 factor family. ECF subfamily.</text>
</comment>
<evidence type="ECO:0000256" key="2">
    <source>
        <dbReference type="ARBA" id="ARBA00023015"/>
    </source>
</evidence>
<evidence type="ECO:0000256" key="1">
    <source>
        <dbReference type="ARBA" id="ARBA00010641"/>
    </source>
</evidence>
<dbReference type="Gene3D" id="1.10.1740.10">
    <property type="match status" value="1"/>
</dbReference>
<dbReference type="SUPFAM" id="SSF88946">
    <property type="entry name" value="Sigma2 domain of RNA polymerase sigma factors"/>
    <property type="match status" value="1"/>
</dbReference>
<dbReference type="Pfam" id="PF08281">
    <property type="entry name" value="Sigma70_r4_2"/>
    <property type="match status" value="1"/>
</dbReference>
<evidence type="ECO:0000313" key="8">
    <source>
        <dbReference type="Proteomes" id="UP001302349"/>
    </source>
</evidence>
<dbReference type="RefSeq" id="WP_317487876.1">
    <property type="nucleotide sequence ID" value="NZ_CP136051.1"/>
</dbReference>
<dbReference type="SUPFAM" id="SSF88659">
    <property type="entry name" value="Sigma3 and sigma4 domains of RNA polymerase sigma factors"/>
    <property type="match status" value="1"/>
</dbReference>
<keyword evidence="2" id="KW-0805">Transcription regulation</keyword>
<accession>A0ABZ0IJ83</accession>
<sequence length="174" mass="20404">MKESEQQHIFNTWLSQYKALLFKVVRAYAFTEFDRDDLFQEITIQVWHSIPKFRHEAAVSTWLYRVSLNTAMRWSMKEKKHSDGRESIEGLPSAHPLLLQEQAPHNDEKLAWLYAEIALLSEVERSLTLLLLDGFSYKEMADLVGLTETNIGVKIHRIKKHLTTQSKKYEHYGV</sequence>